<dbReference type="GO" id="GO:0003713">
    <property type="term" value="F:transcription coactivator activity"/>
    <property type="evidence" value="ECO:0007669"/>
    <property type="project" value="InterPro"/>
</dbReference>
<dbReference type="EMBL" id="KN824288">
    <property type="protein sequence ID" value="KIM29588.1"/>
    <property type="molecule type" value="Genomic_DNA"/>
</dbReference>
<proteinExistence type="predicted"/>
<evidence type="ECO:0000313" key="2">
    <source>
        <dbReference type="EMBL" id="KIM29588.1"/>
    </source>
</evidence>
<dbReference type="SUPFAM" id="SSF50729">
    <property type="entry name" value="PH domain-like"/>
    <property type="match status" value="1"/>
</dbReference>
<dbReference type="InterPro" id="IPR044852">
    <property type="entry name" value="WBP2-like"/>
</dbReference>
<dbReference type="PANTHER" id="PTHR31606">
    <property type="entry name" value="WW DOMAIN BINDING PROTEIN 2, ISOFORM E"/>
    <property type="match status" value="1"/>
</dbReference>
<organism evidence="2 3">
    <name type="scientific">Serendipita vermifera MAFF 305830</name>
    <dbReference type="NCBI Taxonomy" id="933852"/>
    <lineage>
        <taxon>Eukaryota</taxon>
        <taxon>Fungi</taxon>
        <taxon>Dikarya</taxon>
        <taxon>Basidiomycota</taxon>
        <taxon>Agaricomycotina</taxon>
        <taxon>Agaricomycetes</taxon>
        <taxon>Sebacinales</taxon>
        <taxon>Serendipitaceae</taxon>
        <taxon>Serendipita</taxon>
    </lineage>
</organism>
<feature type="compositionally biased region" description="Polar residues" evidence="1">
    <location>
        <begin position="159"/>
        <end position="181"/>
    </location>
</feature>
<dbReference type="PANTHER" id="PTHR31606:SF1">
    <property type="entry name" value="WW DOMAIN BINDING PROTEIN 2, ISOFORM E"/>
    <property type="match status" value="1"/>
</dbReference>
<evidence type="ECO:0000313" key="3">
    <source>
        <dbReference type="Proteomes" id="UP000054097"/>
    </source>
</evidence>
<accession>A0A0C2WTY0</accession>
<reference evidence="2 3" key="1">
    <citation type="submission" date="2014-04" db="EMBL/GenBank/DDBJ databases">
        <authorList>
            <consortium name="DOE Joint Genome Institute"/>
            <person name="Kuo A."/>
            <person name="Zuccaro A."/>
            <person name="Kohler A."/>
            <person name="Nagy L.G."/>
            <person name="Floudas D."/>
            <person name="Copeland A."/>
            <person name="Barry K.W."/>
            <person name="Cichocki N."/>
            <person name="Veneault-Fourrey C."/>
            <person name="LaButti K."/>
            <person name="Lindquist E.A."/>
            <person name="Lipzen A."/>
            <person name="Lundell T."/>
            <person name="Morin E."/>
            <person name="Murat C."/>
            <person name="Sun H."/>
            <person name="Tunlid A."/>
            <person name="Henrissat B."/>
            <person name="Grigoriev I.V."/>
            <person name="Hibbett D.S."/>
            <person name="Martin F."/>
            <person name="Nordberg H.P."/>
            <person name="Cantor M.N."/>
            <person name="Hua S.X."/>
        </authorList>
    </citation>
    <scope>NUCLEOTIDE SEQUENCE [LARGE SCALE GENOMIC DNA]</scope>
    <source>
        <strain evidence="2 3">MAFF 305830</strain>
    </source>
</reference>
<dbReference type="GO" id="GO:0005634">
    <property type="term" value="C:nucleus"/>
    <property type="evidence" value="ECO:0007669"/>
    <property type="project" value="TreeGrafter"/>
</dbReference>
<gene>
    <name evidence="2" type="ORF">M408DRAFT_115953</name>
</gene>
<keyword evidence="3" id="KW-1185">Reference proteome</keyword>
<dbReference type="OrthoDB" id="1259151at2759"/>
<dbReference type="HOGENOM" id="CLU_066296_2_0_1"/>
<dbReference type="GO" id="GO:0031490">
    <property type="term" value="F:chromatin DNA binding"/>
    <property type="evidence" value="ECO:0007669"/>
    <property type="project" value="TreeGrafter"/>
</dbReference>
<protein>
    <recommendedName>
        <fullName evidence="4">GRAM domain-containing protein</fullName>
    </recommendedName>
</protein>
<name>A0A0C2WTY0_SERVB</name>
<reference evidence="3" key="2">
    <citation type="submission" date="2015-01" db="EMBL/GenBank/DDBJ databases">
        <title>Evolutionary Origins and Diversification of the Mycorrhizal Mutualists.</title>
        <authorList>
            <consortium name="DOE Joint Genome Institute"/>
            <consortium name="Mycorrhizal Genomics Consortium"/>
            <person name="Kohler A."/>
            <person name="Kuo A."/>
            <person name="Nagy L.G."/>
            <person name="Floudas D."/>
            <person name="Copeland A."/>
            <person name="Barry K.W."/>
            <person name="Cichocki N."/>
            <person name="Veneault-Fourrey C."/>
            <person name="LaButti K."/>
            <person name="Lindquist E.A."/>
            <person name="Lipzen A."/>
            <person name="Lundell T."/>
            <person name="Morin E."/>
            <person name="Murat C."/>
            <person name="Riley R."/>
            <person name="Ohm R."/>
            <person name="Sun H."/>
            <person name="Tunlid A."/>
            <person name="Henrissat B."/>
            <person name="Grigoriev I.V."/>
            <person name="Hibbett D.S."/>
            <person name="Martin F."/>
        </authorList>
    </citation>
    <scope>NUCLEOTIDE SEQUENCE [LARGE SCALE GENOMIC DNA]</scope>
    <source>
        <strain evidence="3">MAFF 305830</strain>
    </source>
</reference>
<evidence type="ECO:0008006" key="4">
    <source>
        <dbReference type="Google" id="ProtNLM"/>
    </source>
</evidence>
<dbReference type="Proteomes" id="UP000054097">
    <property type="component" value="Unassembled WGS sequence"/>
</dbReference>
<dbReference type="AlphaFoldDB" id="A0A0C2WTY0"/>
<dbReference type="STRING" id="933852.A0A0C2WTY0"/>
<feature type="region of interest" description="Disordered" evidence="1">
    <location>
        <begin position="156"/>
        <end position="197"/>
    </location>
</feature>
<evidence type="ECO:0000256" key="1">
    <source>
        <dbReference type="SAM" id="MobiDB-lite"/>
    </source>
</evidence>
<sequence length="197" mass="21392">MSINWVELNPQRQPLPIGQERFIHGSRLLEAKAKISSPIPTQPRREGNASTGTEFGAAGTAYLSDMRLVFISNNGQVSESSDTFSTFSVLFSSIVGTKYQQPWFGGNYIEVTFKPTPDGGLPVGALATVTLRVDGGGLYEFCAALQQRMEAARVKHQESNTLPVYTPSRDNTTRPADSSTAPHILDASNELPPAYTI</sequence>